<dbReference type="SMART" id="SM00179">
    <property type="entry name" value="EGF_CA"/>
    <property type="match status" value="1"/>
</dbReference>
<dbReference type="GO" id="GO:0005524">
    <property type="term" value="F:ATP binding"/>
    <property type="evidence" value="ECO:0007669"/>
    <property type="project" value="UniProtKB-UniRule"/>
</dbReference>
<dbReference type="InterPro" id="IPR001881">
    <property type="entry name" value="EGF-like_Ca-bd_dom"/>
</dbReference>
<keyword evidence="2" id="KW-0723">Serine/threonine-protein kinase</keyword>
<keyword evidence="4" id="KW-0597">Phosphoprotein</keyword>
<evidence type="ECO:0000256" key="23">
    <source>
        <dbReference type="SAM" id="SignalP"/>
    </source>
</evidence>
<dbReference type="PANTHER" id="PTHR27005">
    <property type="entry name" value="WALL-ASSOCIATED RECEPTOR KINASE-LIKE 21"/>
    <property type="match status" value="1"/>
</dbReference>
<dbReference type="GO" id="GO:0005886">
    <property type="term" value="C:plasma membrane"/>
    <property type="evidence" value="ECO:0007669"/>
    <property type="project" value="TreeGrafter"/>
</dbReference>
<evidence type="ECO:0000256" key="4">
    <source>
        <dbReference type="ARBA" id="ARBA00022553"/>
    </source>
</evidence>
<comment type="catalytic activity">
    <reaction evidence="17">
        <text>L-threonyl-[protein] + ATP = O-phospho-L-threonyl-[protein] + ADP + H(+)</text>
        <dbReference type="Rhea" id="RHEA:46608"/>
        <dbReference type="Rhea" id="RHEA-COMP:11060"/>
        <dbReference type="Rhea" id="RHEA-COMP:11605"/>
        <dbReference type="ChEBI" id="CHEBI:15378"/>
        <dbReference type="ChEBI" id="CHEBI:30013"/>
        <dbReference type="ChEBI" id="CHEBI:30616"/>
        <dbReference type="ChEBI" id="CHEBI:61977"/>
        <dbReference type="ChEBI" id="CHEBI:456216"/>
    </reaction>
</comment>
<comment type="function">
    <text evidence="18">Serine/threonine-protein kinase that may function as a signaling receptor of extracellular matrix component. Binding to pectin may have significance in the control of cell expansion, morphogenesis and development.</text>
</comment>
<evidence type="ECO:0000256" key="17">
    <source>
        <dbReference type="ARBA" id="ARBA00047951"/>
    </source>
</evidence>
<dbReference type="InterPro" id="IPR025287">
    <property type="entry name" value="WAK_GUB"/>
</dbReference>
<dbReference type="Gene3D" id="3.30.200.20">
    <property type="entry name" value="Phosphorylase Kinase, domain 1"/>
    <property type="match status" value="1"/>
</dbReference>
<evidence type="ECO:0000259" key="25">
    <source>
        <dbReference type="PROSITE" id="PS50026"/>
    </source>
</evidence>
<protein>
    <submittedName>
        <fullName evidence="26">Uncharacterized protein</fullName>
    </submittedName>
</protein>
<dbReference type="PROSITE" id="PS00107">
    <property type="entry name" value="PROTEIN_KINASE_ATP"/>
    <property type="match status" value="1"/>
</dbReference>
<feature type="transmembrane region" description="Helical" evidence="22">
    <location>
        <begin position="353"/>
        <end position="373"/>
    </location>
</feature>
<evidence type="ECO:0000256" key="20">
    <source>
        <dbReference type="PROSITE-ProRule" id="PRU10141"/>
    </source>
</evidence>
<dbReference type="FunFam" id="2.10.25.10:FF:000038">
    <property type="entry name" value="Fibrillin 2"/>
    <property type="match status" value="1"/>
</dbReference>
<keyword evidence="13 22" id="KW-0472">Membrane</keyword>
<dbReference type="InterPro" id="IPR011009">
    <property type="entry name" value="Kinase-like_dom_sf"/>
</dbReference>
<evidence type="ECO:0000256" key="1">
    <source>
        <dbReference type="ARBA" id="ARBA00004479"/>
    </source>
</evidence>
<evidence type="ECO:0000256" key="22">
    <source>
        <dbReference type="SAM" id="Phobius"/>
    </source>
</evidence>
<evidence type="ECO:0000256" key="16">
    <source>
        <dbReference type="ARBA" id="ARBA00047558"/>
    </source>
</evidence>
<accession>A0AAW1H831</accession>
<comment type="caution">
    <text evidence="19">Lacks conserved residue(s) required for the propagation of feature annotation.</text>
</comment>
<dbReference type="InterPro" id="IPR045274">
    <property type="entry name" value="WAK-like"/>
</dbReference>
<evidence type="ECO:0000256" key="11">
    <source>
        <dbReference type="ARBA" id="ARBA00022840"/>
    </source>
</evidence>
<dbReference type="GO" id="GO:0004674">
    <property type="term" value="F:protein serine/threonine kinase activity"/>
    <property type="evidence" value="ECO:0007669"/>
    <property type="project" value="UniProtKB-KW"/>
</dbReference>
<evidence type="ECO:0000256" key="18">
    <source>
        <dbReference type="ARBA" id="ARBA00058961"/>
    </source>
</evidence>
<dbReference type="InterPro" id="IPR009030">
    <property type="entry name" value="Growth_fac_rcpt_cys_sf"/>
</dbReference>
<evidence type="ECO:0000256" key="6">
    <source>
        <dbReference type="ARBA" id="ARBA00022692"/>
    </source>
</evidence>
<evidence type="ECO:0000313" key="27">
    <source>
        <dbReference type="Proteomes" id="UP001443914"/>
    </source>
</evidence>
<dbReference type="PROSITE" id="PS50011">
    <property type="entry name" value="PROTEIN_KINASE_DOM"/>
    <property type="match status" value="1"/>
</dbReference>
<dbReference type="SUPFAM" id="SSF56112">
    <property type="entry name" value="Protein kinase-like (PK-like)"/>
    <property type="match status" value="1"/>
</dbReference>
<organism evidence="26 27">
    <name type="scientific">Saponaria officinalis</name>
    <name type="common">Common soapwort</name>
    <name type="synonym">Lychnis saponaria</name>
    <dbReference type="NCBI Taxonomy" id="3572"/>
    <lineage>
        <taxon>Eukaryota</taxon>
        <taxon>Viridiplantae</taxon>
        <taxon>Streptophyta</taxon>
        <taxon>Embryophyta</taxon>
        <taxon>Tracheophyta</taxon>
        <taxon>Spermatophyta</taxon>
        <taxon>Magnoliopsida</taxon>
        <taxon>eudicotyledons</taxon>
        <taxon>Gunneridae</taxon>
        <taxon>Pentapetalae</taxon>
        <taxon>Caryophyllales</taxon>
        <taxon>Caryophyllaceae</taxon>
        <taxon>Caryophylleae</taxon>
        <taxon>Saponaria</taxon>
    </lineage>
</organism>
<keyword evidence="9 20" id="KW-0547">Nucleotide-binding</keyword>
<dbReference type="GO" id="GO:0007166">
    <property type="term" value="P:cell surface receptor signaling pathway"/>
    <property type="evidence" value="ECO:0007669"/>
    <property type="project" value="InterPro"/>
</dbReference>
<keyword evidence="11 20" id="KW-0067">ATP-binding</keyword>
<evidence type="ECO:0000256" key="14">
    <source>
        <dbReference type="ARBA" id="ARBA00023157"/>
    </source>
</evidence>
<reference evidence="26" key="1">
    <citation type="submission" date="2024-03" db="EMBL/GenBank/DDBJ databases">
        <title>WGS assembly of Saponaria officinalis var. Norfolk2.</title>
        <authorList>
            <person name="Jenkins J."/>
            <person name="Shu S."/>
            <person name="Grimwood J."/>
            <person name="Barry K."/>
            <person name="Goodstein D."/>
            <person name="Schmutz J."/>
            <person name="Leebens-Mack J."/>
            <person name="Osbourn A."/>
        </authorList>
    </citation>
    <scope>NUCLEOTIDE SEQUENCE [LARGE SCALE GENOMIC DNA]</scope>
    <source>
        <strain evidence="26">JIC</strain>
    </source>
</reference>
<feature type="signal peptide" evidence="23">
    <location>
        <begin position="1"/>
        <end position="21"/>
    </location>
</feature>
<dbReference type="InterPro" id="IPR000719">
    <property type="entry name" value="Prot_kinase_dom"/>
</dbReference>
<evidence type="ECO:0000256" key="8">
    <source>
        <dbReference type="ARBA" id="ARBA00022737"/>
    </source>
</evidence>
<evidence type="ECO:0000256" key="10">
    <source>
        <dbReference type="ARBA" id="ARBA00022777"/>
    </source>
</evidence>
<dbReference type="Gene3D" id="2.10.25.10">
    <property type="entry name" value="Laminin"/>
    <property type="match status" value="1"/>
</dbReference>
<keyword evidence="5" id="KW-0808">Transferase</keyword>
<dbReference type="SUPFAM" id="SSF57184">
    <property type="entry name" value="Growth factor receptor domain"/>
    <property type="match status" value="1"/>
</dbReference>
<evidence type="ECO:0000256" key="21">
    <source>
        <dbReference type="SAM" id="MobiDB-lite"/>
    </source>
</evidence>
<dbReference type="CDD" id="cd00054">
    <property type="entry name" value="EGF_CA"/>
    <property type="match status" value="1"/>
</dbReference>
<evidence type="ECO:0000256" key="5">
    <source>
        <dbReference type="ARBA" id="ARBA00022679"/>
    </source>
</evidence>
<gene>
    <name evidence="26" type="ORF">RND81_12G083500</name>
</gene>
<comment type="subcellular location">
    <subcellularLocation>
        <location evidence="1">Membrane</location>
        <topology evidence="1">Single-pass type I membrane protein</topology>
    </subcellularLocation>
</comment>
<evidence type="ECO:0000313" key="26">
    <source>
        <dbReference type="EMBL" id="KAK9672195.1"/>
    </source>
</evidence>
<dbReference type="Pfam" id="PF00069">
    <property type="entry name" value="Pkinase"/>
    <property type="match status" value="1"/>
</dbReference>
<feature type="domain" description="Protein kinase" evidence="24">
    <location>
        <begin position="423"/>
        <end position="706"/>
    </location>
</feature>
<dbReference type="InterPro" id="IPR018097">
    <property type="entry name" value="EGF_Ca-bd_CS"/>
</dbReference>
<dbReference type="Gene3D" id="1.10.510.10">
    <property type="entry name" value="Transferase(Phosphotransferase) domain 1"/>
    <property type="match status" value="1"/>
</dbReference>
<feature type="binding site" evidence="20">
    <location>
        <position position="451"/>
    </location>
    <ligand>
        <name>ATP</name>
        <dbReference type="ChEBI" id="CHEBI:30616"/>
    </ligand>
</feature>
<dbReference type="InterPro" id="IPR017441">
    <property type="entry name" value="Protein_kinase_ATP_BS"/>
</dbReference>
<evidence type="ECO:0000256" key="9">
    <source>
        <dbReference type="ARBA" id="ARBA00022741"/>
    </source>
</evidence>
<dbReference type="GO" id="GO:0030247">
    <property type="term" value="F:polysaccharide binding"/>
    <property type="evidence" value="ECO:0007669"/>
    <property type="project" value="InterPro"/>
</dbReference>
<dbReference type="Pfam" id="PF13947">
    <property type="entry name" value="GUB_WAK_bind"/>
    <property type="match status" value="1"/>
</dbReference>
<keyword evidence="14" id="KW-1015">Disulfide bond</keyword>
<keyword evidence="3 19" id="KW-0245">EGF-like domain</keyword>
<feature type="region of interest" description="Disordered" evidence="21">
    <location>
        <begin position="731"/>
        <end position="754"/>
    </location>
</feature>
<dbReference type="InterPro" id="IPR008271">
    <property type="entry name" value="Ser/Thr_kinase_AS"/>
</dbReference>
<dbReference type="PROSITE" id="PS00010">
    <property type="entry name" value="ASX_HYDROXYL"/>
    <property type="match status" value="1"/>
</dbReference>
<keyword evidence="7 23" id="KW-0732">Signal</keyword>
<proteinExistence type="predicted"/>
<dbReference type="CDD" id="cd14066">
    <property type="entry name" value="STKc_IRAK"/>
    <property type="match status" value="1"/>
</dbReference>
<comment type="catalytic activity">
    <reaction evidence="16">
        <text>L-seryl-[protein] + ATP = O-phospho-L-seryl-[protein] + ADP + H(+)</text>
        <dbReference type="Rhea" id="RHEA:17989"/>
        <dbReference type="Rhea" id="RHEA-COMP:9863"/>
        <dbReference type="Rhea" id="RHEA-COMP:11604"/>
        <dbReference type="ChEBI" id="CHEBI:15378"/>
        <dbReference type="ChEBI" id="CHEBI:29999"/>
        <dbReference type="ChEBI" id="CHEBI:30616"/>
        <dbReference type="ChEBI" id="CHEBI:83421"/>
        <dbReference type="ChEBI" id="CHEBI:456216"/>
    </reaction>
</comment>
<keyword evidence="12 22" id="KW-1133">Transmembrane helix</keyword>
<dbReference type="PROSITE" id="PS01187">
    <property type="entry name" value="EGF_CA"/>
    <property type="match status" value="1"/>
</dbReference>
<dbReference type="PROSITE" id="PS00108">
    <property type="entry name" value="PROTEIN_KINASE_ST"/>
    <property type="match status" value="1"/>
</dbReference>
<dbReference type="AlphaFoldDB" id="A0AAW1H831"/>
<dbReference type="InterPro" id="IPR002049">
    <property type="entry name" value="LE_dom"/>
</dbReference>
<keyword evidence="10" id="KW-0418">Kinase</keyword>
<keyword evidence="6 22" id="KW-0812">Transmembrane</keyword>
<dbReference type="InterPro" id="IPR000742">
    <property type="entry name" value="EGF"/>
</dbReference>
<evidence type="ECO:0000256" key="19">
    <source>
        <dbReference type="PROSITE-ProRule" id="PRU00076"/>
    </source>
</evidence>
<dbReference type="PROSITE" id="PS50026">
    <property type="entry name" value="EGF_3"/>
    <property type="match status" value="1"/>
</dbReference>
<sequence>MESTHVLIILIIVLSAPLISGEVASSSLVMGPHCSSMCGNVTIPYPFGIEEGCYYIDENNSVPRDMMKITCNHSANPPQPILGENVPISSISLKGAEIRINLNLSYNCYSQGLSSKSVSQWANLITFTISSTKNLLVATGYDTYAWFTGFRHGKPYSTGCMTSCDDMSSVVENQCNGVGCCDASLPDGVTNITTTVGSFNNHTSVPLNPCSVAFPVAKDAFTFLSKNLSQTLDFYLKYPLLPVVFNWGIGTQNCTQAREQENYLCKNNTICSDTEPSQEGYRCECKDGFYGNPYLPQGCKDIDECKGENKCEKQEYCSNTYGSYICTCPKHHHGNGTLIDGCISSTKTWRSPVIITAGIGGSIIILLVVGFLLHWRNGERKLKTLRESFFRQNGGPILHQKLSRMDALQIFTAQDLENATDNYNEMNIIGRGGFGIVYKGIIPDNQQVAIKRSIKVEPNQVEQFVKEIIILSQINNRNVVKLLGCCLETEVPLLVYEFIKNGTLYDHLNNEAKASRLTWNMRLRIATEVAEVLAYLHTTISTPIIHRDMKSMNVLLDECYTAKVADFGASRLVPQDQCELATMVLGTLGYLDPEYMQTSELTEKSDVYSFGVVLVELITRKKVLCYQRPEVERCLAMHFLLKMKEDRLFDIIDKNIANNPGEIKQIKEVANLAKWCLLLKGEERPSMKEVAMELEGIKRAIKHPWQNVESSFDQKEDCECLLLGIERDDVGNSGGKDSDLYEPPSFTSSLGGGR</sequence>
<dbReference type="InterPro" id="IPR000152">
    <property type="entry name" value="EGF-type_Asp/Asn_hydroxyl_site"/>
</dbReference>
<dbReference type="GO" id="GO:0005509">
    <property type="term" value="F:calcium ion binding"/>
    <property type="evidence" value="ECO:0007669"/>
    <property type="project" value="InterPro"/>
</dbReference>
<dbReference type="CDD" id="cd00055">
    <property type="entry name" value="EGF_Lam"/>
    <property type="match status" value="1"/>
</dbReference>
<dbReference type="FunFam" id="1.10.510.10:FF:000084">
    <property type="entry name" value="Wall-associated receptor kinase 2"/>
    <property type="match status" value="1"/>
</dbReference>
<evidence type="ECO:0000259" key="24">
    <source>
        <dbReference type="PROSITE" id="PS50011"/>
    </source>
</evidence>
<feature type="domain" description="EGF-like" evidence="25">
    <location>
        <begin position="301"/>
        <end position="338"/>
    </location>
</feature>
<keyword evidence="15" id="KW-0325">Glycoprotein</keyword>
<keyword evidence="27" id="KW-1185">Reference proteome</keyword>
<name>A0AAW1H831_SAPOF</name>
<dbReference type="PANTHER" id="PTHR27005:SF468">
    <property type="entry name" value="OS01G0310500 PROTEIN"/>
    <property type="match status" value="1"/>
</dbReference>
<evidence type="ECO:0000256" key="2">
    <source>
        <dbReference type="ARBA" id="ARBA00022527"/>
    </source>
</evidence>
<dbReference type="SMART" id="SM00181">
    <property type="entry name" value="EGF"/>
    <property type="match status" value="2"/>
</dbReference>
<evidence type="ECO:0000256" key="13">
    <source>
        <dbReference type="ARBA" id="ARBA00023136"/>
    </source>
</evidence>
<feature type="compositionally biased region" description="Polar residues" evidence="21">
    <location>
        <begin position="745"/>
        <end position="754"/>
    </location>
</feature>
<comment type="caution">
    <text evidence="26">The sequence shown here is derived from an EMBL/GenBank/DDBJ whole genome shotgun (WGS) entry which is preliminary data.</text>
</comment>
<evidence type="ECO:0000256" key="12">
    <source>
        <dbReference type="ARBA" id="ARBA00022989"/>
    </source>
</evidence>
<evidence type="ECO:0000256" key="3">
    <source>
        <dbReference type="ARBA" id="ARBA00022536"/>
    </source>
</evidence>
<dbReference type="Proteomes" id="UP001443914">
    <property type="component" value="Unassembled WGS sequence"/>
</dbReference>
<evidence type="ECO:0000256" key="7">
    <source>
        <dbReference type="ARBA" id="ARBA00022729"/>
    </source>
</evidence>
<feature type="chain" id="PRO_5043418737" evidence="23">
    <location>
        <begin position="22"/>
        <end position="754"/>
    </location>
</feature>
<evidence type="ECO:0000256" key="15">
    <source>
        <dbReference type="ARBA" id="ARBA00023180"/>
    </source>
</evidence>
<dbReference type="SMART" id="SM00220">
    <property type="entry name" value="S_TKc"/>
    <property type="match status" value="1"/>
</dbReference>
<dbReference type="InterPro" id="IPR049883">
    <property type="entry name" value="NOTCH1_EGF-like"/>
</dbReference>
<dbReference type="Pfam" id="PF07645">
    <property type="entry name" value="EGF_CA"/>
    <property type="match status" value="1"/>
</dbReference>
<keyword evidence="8" id="KW-0677">Repeat</keyword>
<dbReference type="EMBL" id="JBDFQZ010000012">
    <property type="protein sequence ID" value="KAK9672195.1"/>
    <property type="molecule type" value="Genomic_DNA"/>
</dbReference>
<dbReference type="FunFam" id="3.30.200.20:FF:000043">
    <property type="entry name" value="Wall-associated receptor kinase 2"/>
    <property type="match status" value="1"/>
</dbReference>